<evidence type="ECO:0000256" key="1">
    <source>
        <dbReference type="SAM" id="MobiDB-lite"/>
    </source>
</evidence>
<accession>A0A094YTV3</accession>
<dbReference type="EMBL" id="JOKM01000018">
    <property type="protein sequence ID" value="KGB25445.1"/>
    <property type="molecule type" value="Genomic_DNA"/>
</dbReference>
<gene>
    <name evidence="2" type="ORF">AtDm6_0640</name>
</gene>
<dbReference type="AlphaFoldDB" id="A0A094YTV3"/>
<protein>
    <submittedName>
        <fullName evidence="2">Uncharacterized protein</fullName>
    </submittedName>
</protein>
<evidence type="ECO:0000313" key="2">
    <source>
        <dbReference type="EMBL" id="KGB25445.1"/>
    </source>
</evidence>
<name>A0A094YTV3_9PROT</name>
<comment type="caution">
    <text evidence="2">The sequence shown here is derived from an EMBL/GenBank/DDBJ whole genome shotgun (WGS) entry which is preliminary data.</text>
</comment>
<keyword evidence="3" id="KW-1185">Reference proteome</keyword>
<reference evidence="2 3" key="1">
    <citation type="submission" date="2014-06" db="EMBL/GenBank/DDBJ databases">
        <title>Functional and comparative genomic analyses of the Drosophila gut microbiota identify candidate symbiosis factors.</title>
        <authorList>
            <person name="Newell P.D."/>
            <person name="Chaston J.M."/>
            <person name="Douglas A.E."/>
        </authorList>
    </citation>
    <scope>NUCLEOTIDE SEQUENCE [LARGE SCALE GENOMIC DNA]</scope>
    <source>
        <strain evidence="2 3">DmCS_006</strain>
    </source>
</reference>
<feature type="region of interest" description="Disordered" evidence="1">
    <location>
        <begin position="1"/>
        <end position="21"/>
    </location>
</feature>
<sequence length="44" mass="4812">MRGHRLWVMSNSSATKKPAGPPAFQTLFQGLPCGPHPTSRRLGH</sequence>
<organism evidence="2 3">
    <name type="scientific">Acetobacter tropicalis</name>
    <dbReference type="NCBI Taxonomy" id="104102"/>
    <lineage>
        <taxon>Bacteria</taxon>
        <taxon>Pseudomonadati</taxon>
        <taxon>Pseudomonadota</taxon>
        <taxon>Alphaproteobacteria</taxon>
        <taxon>Acetobacterales</taxon>
        <taxon>Acetobacteraceae</taxon>
        <taxon>Acetobacter</taxon>
    </lineage>
</organism>
<evidence type="ECO:0000313" key="3">
    <source>
        <dbReference type="Proteomes" id="UP000029448"/>
    </source>
</evidence>
<dbReference type="Proteomes" id="UP000029448">
    <property type="component" value="Unassembled WGS sequence"/>
</dbReference>
<proteinExistence type="predicted"/>
<dbReference type="PATRIC" id="fig|104102.7.peg.636"/>